<dbReference type="Gene3D" id="3.40.50.1110">
    <property type="entry name" value="SGNH hydrolase"/>
    <property type="match status" value="1"/>
</dbReference>
<keyword evidence="6" id="KW-0016">Alginate biosynthesis</keyword>
<evidence type="ECO:0000313" key="10">
    <source>
        <dbReference type="Proteomes" id="UP001356170"/>
    </source>
</evidence>
<dbReference type="Pfam" id="PF16822">
    <property type="entry name" value="ALGX"/>
    <property type="match status" value="1"/>
</dbReference>
<comment type="pathway">
    <text evidence="2">Glycan biosynthesis; alginate biosynthesis.</text>
</comment>
<dbReference type="EMBL" id="JAZHBO010000001">
    <property type="protein sequence ID" value="MEF2155465.1"/>
    <property type="molecule type" value="Genomic_DNA"/>
</dbReference>
<evidence type="ECO:0000256" key="1">
    <source>
        <dbReference type="ARBA" id="ARBA00004418"/>
    </source>
</evidence>
<evidence type="ECO:0000256" key="3">
    <source>
        <dbReference type="ARBA" id="ARBA00022679"/>
    </source>
</evidence>
<feature type="domain" description="AlgX/AlgJ SGNH hydrolase-like" evidence="8">
    <location>
        <begin position="30"/>
        <end position="299"/>
    </location>
</feature>
<reference evidence="9 10" key="1">
    <citation type="submission" date="2024-01" db="EMBL/GenBank/DDBJ databases">
        <title>Novel species of the genus Luteimonas isolated from rivers.</title>
        <authorList>
            <person name="Lu H."/>
        </authorList>
    </citation>
    <scope>NUCLEOTIDE SEQUENCE [LARGE SCALE GENOMIC DNA]</scope>
    <source>
        <strain evidence="9 10">FXH3W</strain>
    </source>
</reference>
<dbReference type="SUPFAM" id="SSF52266">
    <property type="entry name" value="SGNH hydrolase"/>
    <property type="match status" value="1"/>
</dbReference>
<organism evidence="9 10">
    <name type="scientific">Aquilutibacter rugosus</name>
    <dbReference type="NCBI Taxonomy" id="3115820"/>
    <lineage>
        <taxon>Bacteria</taxon>
        <taxon>Pseudomonadati</taxon>
        <taxon>Pseudomonadota</taxon>
        <taxon>Gammaproteobacteria</taxon>
        <taxon>Lysobacterales</taxon>
        <taxon>Lysobacteraceae</taxon>
        <taxon>Aquilutibacter</taxon>
    </lineage>
</organism>
<evidence type="ECO:0000256" key="4">
    <source>
        <dbReference type="ARBA" id="ARBA00022729"/>
    </source>
</evidence>
<protein>
    <recommendedName>
        <fullName evidence="8">AlgX/AlgJ SGNH hydrolase-like domain-containing protein</fullName>
    </recommendedName>
</protein>
<feature type="chain" id="PRO_5045726849" description="AlgX/AlgJ SGNH hydrolase-like domain-containing protein" evidence="7">
    <location>
        <begin position="25"/>
        <end position="331"/>
    </location>
</feature>
<sequence>MNWSRSFAALGLALGATMSFSAVAADTYDVVFGKNKDWLFTGYEYLAPTDVANIDTNLKALAQASQMFRADGTQLVVVLVPSKIRIYGNELPASRPLTTFADQLYGKAVNALRAGGVHVVDLNTPFMAIPDRAGSNQLFYKLDTHWTPKGAALAADTIKNYIMGVPSLAAAWQATPPVQYKLTWGDRPKPSRSRDLVHYLPPGTATFPPEQILSFDVNRLTPSTAGLTGAGEQIGVTAIGSSFSHANTGYPNALRYALQRDVLEMALPVDQGPWYGMLNYVSNEYKASKPKLVIWEIPERELRSPPSATWREARFRIDNAQWLSKMKQQLK</sequence>
<proteinExistence type="predicted"/>
<evidence type="ECO:0000256" key="2">
    <source>
        <dbReference type="ARBA" id="ARBA00005182"/>
    </source>
</evidence>
<comment type="subcellular location">
    <subcellularLocation>
        <location evidence="1">Periplasm</location>
    </subcellularLocation>
</comment>
<feature type="signal peptide" evidence="7">
    <location>
        <begin position="1"/>
        <end position="24"/>
    </location>
</feature>
<dbReference type="InterPro" id="IPR031811">
    <property type="entry name" value="ALGX/ALGJ_SGNH-like"/>
</dbReference>
<evidence type="ECO:0000256" key="7">
    <source>
        <dbReference type="SAM" id="SignalP"/>
    </source>
</evidence>
<keyword evidence="4 7" id="KW-0732">Signal</keyword>
<accession>A0ABU7UZG0</accession>
<evidence type="ECO:0000259" key="8">
    <source>
        <dbReference type="Pfam" id="PF16822"/>
    </source>
</evidence>
<keyword evidence="10" id="KW-1185">Reference proteome</keyword>
<evidence type="ECO:0000313" key="9">
    <source>
        <dbReference type="EMBL" id="MEF2155465.1"/>
    </source>
</evidence>
<keyword evidence="3" id="KW-0808">Transferase</keyword>
<dbReference type="RefSeq" id="WP_331689145.1">
    <property type="nucleotide sequence ID" value="NZ_JAZHBN010000002.1"/>
</dbReference>
<evidence type="ECO:0000256" key="6">
    <source>
        <dbReference type="ARBA" id="ARBA00022841"/>
    </source>
</evidence>
<keyword evidence="5" id="KW-0574">Periplasm</keyword>
<comment type="caution">
    <text evidence="9">The sequence shown here is derived from an EMBL/GenBank/DDBJ whole genome shotgun (WGS) entry which is preliminary data.</text>
</comment>
<evidence type="ECO:0000256" key="5">
    <source>
        <dbReference type="ARBA" id="ARBA00022764"/>
    </source>
</evidence>
<name>A0ABU7UZG0_9GAMM</name>
<dbReference type="Proteomes" id="UP001356170">
    <property type="component" value="Unassembled WGS sequence"/>
</dbReference>
<dbReference type="InterPro" id="IPR036514">
    <property type="entry name" value="SGNH_hydro_sf"/>
</dbReference>
<gene>
    <name evidence="9" type="ORF">V3390_04355</name>
</gene>